<dbReference type="Proteomes" id="UP000237271">
    <property type="component" value="Unassembled WGS sequence"/>
</dbReference>
<comment type="caution">
    <text evidence="2">The sequence shown here is derived from an EMBL/GenBank/DDBJ whole genome shotgun (WGS) entry which is preliminary data.</text>
</comment>
<sequence>MLVWAGRTAQRRAQLKTEEWSSSDEEDEVPHGAITRPRNRFDPRVVRSRNCANARKAHKTFLRRKSQRASDDERQRRAEEWEHALELALVAREVAGHNAATRALDLVSTYHKKLQFGYFALDVERPRTIEIQDFVCSVITEDIVTPEFTGLRIFMQQWDFFSRFHAEINFRADRLQLFPMEGAAKTYPSLAARDRDEAVYVVKSTGVTTLRISRLTIEHIFPRILTDEQLVQHLIGKTYSFSFTIYWHISADGQIFQMESRVDLSSSLMTLLDDRDTVAKMIREAAIMPSGNLALQNDVREAQNILANSYL</sequence>
<dbReference type="OrthoDB" id="119576at2759"/>
<feature type="region of interest" description="Disordered" evidence="1">
    <location>
        <begin position="1"/>
        <end position="40"/>
    </location>
</feature>
<proteinExistence type="predicted"/>
<dbReference type="EMBL" id="NCKW01016932">
    <property type="protein sequence ID" value="POM60133.1"/>
    <property type="molecule type" value="Genomic_DNA"/>
</dbReference>
<name>A0A2P4X3L6_9STRA</name>
<organism evidence="2 3">
    <name type="scientific">Phytophthora palmivora</name>
    <dbReference type="NCBI Taxonomy" id="4796"/>
    <lineage>
        <taxon>Eukaryota</taxon>
        <taxon>Sar</taxon>
        <taxon>Stramenopiles</taxon>
        <taxon>Oomycota</taxon>
        <taxon>Peronosporomycetes</taxon>
        <taxon>Peronosporales</taxon>
        <taxon>Peronosporaceae</taxon>
        <taxon>Phytophthora</taxon>
    </lineage>
</organism>
<evidence type="ECO:0000313" key="2">
    <source>
        <dbReference type="EMBL" id="POM60133.1"/>
    </source>
</evidence>
<reference evidence="2 3" key="1">
    <citation type="journal article" date="2017" name="Genome Biol. Evol.">
        <title>Phytophthora megakarya and P. palmivora, closely related causal agents of cacao black pod rot, underwent increases in genome sizes and gene numbers by different mechanisms.</title>
        <authorList>
            <person name="Ali S.S."/>
            <person name="Shao J."/>
            <person name="Lary D.J."/>
            <person name="Kronmiller B."/>
            <person name="Shen D."/>
            <person name="Strem M.D."/>
            <person name="Amoako-Attah I."/>
            <person name="Akrofi A.Y."/>
            <person name="Begoude B.A."/>
            <person name="Ten Hoopen G.M."/>
            <person name="Coulibaly K."/>
            <person name="Kebe B.I."/>
            <person name="Melnick R.L."/>
            <person name="Guiltinan M.J."/>
            <person name="Tyler B.M."/>
            <person name="Meinhardt L.W."/>
            <person name="Bailey B.A."/>
        </authorList>
    </citation>
    <scope>NUCLEOTIDE SEQUENCE [LARGE SCALE GENOMIC DNA]</scope>
    <source>
        <strain evidence="3">sbr112.9</strain>
    </source>
</reference>
<evidence type="ECO:0000313" key="3">
    <source>
        <dbReference type="Proteomes" id="UP000237271"/>
    </source>
</evidence>
<accession>A0A2P4X3L6</accession>
<evidence type="ECO:0000256" key="1">
    <source>
        <dbReference type="SAM" id="MobiDB-lite"/>
    </source>
</evidence>
<keyword evidence="3" id="KW-1185">Reference proteome</keyword>
<gene>
    <name evidence="2" type="ORF">PHPALM_31051</name>
</gene>
<protein>
    <submittedName>
        <fullName evidence="2">Uncharacterized protein</fullName>
    </submittedName>
</protein>
<dbReference type="AlphaFoldDB" id="A0A2P4X3L6"/>